<gene>
    <name evidence="1" type="ORF">ERS007703_05047</name>
</gene>
<protein>
    <submittedName>
        <fullName evidence="1">Uncharacterized protein</fullName>
    </submittedName>
</protein>
<dbReference type="Proteomes" id="UP000038802">
    <property type="component" value="Unassembled WGS sequence"/>
</dbReference>
<accession>A0A0U0T5L9</accession>
<dbReference type="EMBL" id="CSAE01001104">
    <property type="protein sequence ID" value="COX30282.1"/>
    <property type="molecule type" value="Genomic_DNA"/>
</dbReference>
<evidence type="ECO:0000313" key="1">
    <source>
        <dbReference type="EMBL" id="COX30282.1"/>
    </source>
</evidence>
<organism evidence="1 2">
    <name type="scientific">Mycobacterium tuberculosis</name>
    <dbReference type="NCBI Taxonomy" id="1773"/>
    <lineage>
        <taxon>Bacteria</taxon>
        <taxon>Bacillati</taxon>
        <taxon>Actinomycetota</taxon>
        <taxon>Actinomycetes</taxon>
        <taxon>Mycobacteriales</taxon>
        <taxon>Mycobacteriaceae</taxon>
        <taxon>Mycobacterium</taxon>
        <taxon>Mycobacterium tuberculosis complex</taxon>
    </lineage>
</organism>
<name>A0A0U0T5L9_MYCTX</name>
<reference evidence="2" key="1">
    <citation type="submission" date="2015-03" db="EMBL/GenBank/DDBJ databases">
        <authorList>
            <consortium name="Pathogen Informatics"/>
        </authorList>
    </citation>
    <scope>NUCLEOTIDE SEQUENCE [LARGE SCALE GENOMIC DNA]</scope>
    <source>
        <strain evidence="2">K00500041</strain>
    </source>
</reference>
<dbReference type="AlphaFoldDB" id="A0A0U0T5L9"/>
<proteinExistence type="predicted"/>
<sequence length="63" mass="6433">MGRSLVQIRCAPQTICGTIGTPASIAIRAAPVLNSLISKLRLMVASGYTPTSSPAFSILTAAS</sequence>
<evidence type="ECO:0000313" key="2">
    <source>
        <dbReference type="Proteomes" id="UP000038802"/>
    </source>
</evidence>